<dbReference type="Proteomes" id="UP001138621">
    <property type="component" value="Unassembled WGS sequence"/>
</dbReference>
<accession>A0A0H3YQR7</accession>
<proteinExistence type="predicted"/>
<name>A0A0H3YQR7_STUST</name>
<gene>
    <name evidence="1" type="ORF">G7024_02455</name>
</gene>
<evidence type="ECO:0000313" key="2">
    <source>
        <dbReference type="Proteomes" id="UP001138621"/>
    </source>
</evidence>
<evidence type="ECO:0000313" key="1">
    <source>
        <dbReference type="EMBL" id="MBA1303260.1"/>
    </source>
</evidence>
<dbReference type="EMBL" id="JAAMRD010000002">
    <property type="protein sequence ID" value="MBA1303260.1"/>
    <property type="molecule type" value="Genomic_DNA"/>
</dbReference>
<organism evidence="1 2">
    <name type="scientific">Stutzerimonas stutzeri</name>
    <name type="common">Pseudomonas stutzeri</name>
    <dbReference type="NCBI Taxonomy" id="316"/>
    <lineage>
        <taxon>Bacteria</taxon>
        <taxon>Pseudomonadati</taxon>
        <taxon>Pseudomonadota</taxon>
        <taxon>Gammaproteobacteria</taxon>
        <taxon>Pseudomonadales</taxon>
        <taxon>Pseudomonadaceae</taxon>
        <taxon>Stutzerimonas</taxon>
    </lineage>
</organism>
<comment type="caution">
    <text evidence="1">The sequence shown here is derived from an EMBL/GenBank/DDBJ whole genome shotgun (WGS) entry which is preliminary data.</text>
</comment>
<reference evidence="1" key="1">
    <citation type="submission" date="2020-02" db="EMBL/GenBank/DDBJ databases">
        <title>Synteny-based analysis reveals conserved mechanism for high triclosan tolerance in Pseudomonas, as well as instances of horizontal transfer.</title>
        <authorList>
            <person name="Mcfarland A.G."/>
            <person name="Bertucci H.K."/>
            <person name="Litmann E."/>
            <person name="Shen J."/>
            <person name="Huttenhower C."/>
            <person name="Hartmann E.M."/>
        </authorList>
    </citation>
    <scope>NUCLEOTIDE SEQUENCE</scope>
    <source>
        <strain evidence="1">109A1</strain>
    </source>
</reference>
<dbReference type="AlphaFoldDB" id="A0A0H3YQR7"/>
<protein>
    <submittedName>
        <fullName evidence="1">Uncharacterized protein</fullName>
    </submittedName>
</protein>
<sequence>MIRIRGRIGDWPVDLEIELGEQDWSGLTRGLGAVEISSAGRPATAASPPADALWHSARECLRSAGTLEGPQLFAELEAITGSAQLAKRLLVRLRHCDEVRVEHGADSACYHWIGEPADGLATSGGRDQ</sequence>
<dbReference type="RefSeq" id="WP_048328556.1">
    <property type="nucleotide sequence ID" value="NZ_CP011854.1"/>
</dbReference>